<feature type="domain" description="Dihydroxy-acid/6-phosphogluconate dehydratase N-terminal" evidence="16">
    <location>
        <begin position="36"/>
        <end position="353"/>
    </location>
</feature>
<keyword evidence="7 15" id="KW-0408">Iron</keyword>
<protein>
    <recommendedName>
        <fullName evidence="14 15">Dihydroxy-acid dehydratase</fullName>
        <shortName evidence="15">DAD</shortName>
        <ecNumber evidence="14 15">4.2.1.9</ecNumber>
    </recommendedName>
</protein>
<comment type="pathway">
    <text evidence="13 15">Amino-acid biosynthesis; L-isoleucine biosynthesis; L-isoleucine from 2-oxobutanoate: step 3/4.</text>
</comment>
<feature type="binding site" evidence="15">
    <location>
        <position position="83"/>
    </location>
    <ligand>
        <name>Mg(2+)</name>
        <dbReference type="ChEBI" id="CHEBI:18420"/>
    </ligand>
</feature>
<dbReference type="Pfam" id="PF00920">
    <property type="entry name" value="ILVD_EDD_N"/>
    <property type="match status" value="1"/>
</dbReference>
<dbReference type="PROSITE" id="PS00887">
    <property type="entry name" value="ILVD_EDD_2"/>
    <property type="match status" value="1"/>
</dbReference>
<keyword evidence="6 15" id="KW-0460">Magnesium</keyword>
<evidence type="ECO:0000256" key="5">
    <source>
        <dbReference type="ARBA" id="ARBA00022723"/>
    </source>
</evidence>
<gene>
    <name evidence="15" type="primary">ilvD</name>
    <name evidence="18" type="ORF">A4D02_20270</name>
</gene>
<reference evidence="18 19" key="1">
    <citation type="submission" date="2016-04" db="EMBL/GenBank/DDBJ databases">
        <authorList>
            <person name="Chen L."/>
            <person name="Zhuang W."/>
            <person name="Wang G."/>
        </authorList>
    </citation>
    <scope>NUCLEOTIDE SEQUENCE [LARGE SCALE GENOMIC DNA]</scope>
    <source>
        <strain evidence="19">GR20</strain>
    </source>
</reference>
<dbReference type="PROSITE" id="PS00886">
    <property type="entry name" value="ILVD_EDD_1"/>
    <property type="match status" value="1"/>
</dbReference>
<keyword evidence="8 15" id="KW-0411">Iron-sulfur</keyword>
<name>A0ABX3P2Z1_9BACT</name>
<feature type="modified residue" description="N6-carboxylysine" evidence="15">
    <location>
        <position position="126"/>
    </location>
</feature>
<dbReference type="SUPFAM" id="SSF52016">
    <property type="entry name" value="LeuD/IlvD-like"/>
    <property type="match status" value="1"/>
</dbReference>
<evidence type="ECO:0000259" key="17">
    <source>
        <dbReference type="Pfam" id="PF24877"/>
    </source>
</evidence>
<keyword evidence="5 15" id="KW-0479">Metal-binding</keyword>
<evidence type="ECO:0000256" key="8">
    <source>
        <dbReference type="ARBA" id="ARBA00023014"/>
    </source>
</evidence>
<comment type="subunit">
    <text evidence="15">Homodimer.</text>
</comment>
<dbReference type="InterPro" id="IPR037237">
    <property type="entry name" value="IlvD/EDD_N"/>
</dbReference>
<comment type="cofactor">
    <cofactor evidence="1 15">
        <name>Mg(2+)</name>
        <dbReference type="ChEBI" id="CHEBI:18420"/>
    </cofactor>
</comment>
<evidence type="ECO:0000256" key="9">
    <source>
        <dbReference type="ARBA" id="ARBA00023239"/>
    </source>
</evidence>
<dbReference type="EMBL" id="LWBO01000002">
    <property type="protein sequence ID" value="OQP54023.1"/>
    <property type="molecule type" value="Genomic_DNA"/>
</dbReference>
<keyword evidence="10 15" id="KW-0100">Branched-chain amino acid biosynthesis</keyword>
<evidence type="ECO:0000256" key="7">
    <source>
        <dbReference type="ARBA" id="ARBA00023004"/>
    </source>
</evidence>
<keyword evidence="4 15" id="KW-0001">2Fe-2S</keyword>
<dbReference type="EC" id="4.2.1.9" evidence="14 15"/>
<dbReference type="PANTHER" id="PTHR21000:SF5">
    <property type="entry name" value="DIHYDROXY-ACID DEHYDRATASE, MITOCHONDRIAL"/>
    <property type="match status" value="1"/>
</dbReference>
<evidence type="ECO:0000313" key="19">
    <source>
        <dbReference type="Proteomes" id="UP000192277"/>
    </source>
</evidence>
<dbReference type="NCBIfam" id="NF002068">
    <property type="entry name" value="PRK00911.1"/>
    <property type="match status" value="1"/>
</dbReference>
<dbReference type="InterPro" id="IPR000581">
    <property type="entry name" value="ILV_EDD_N"/>
</dbReference>
<sequence length="561" mass="59837">MAEINKYSKTLTQDETQPAAQAMLYGIGLTDEDLKKAQVGIASMGYDGNTCNMHLNDLAKIVKEGVWANDLVGLIFNTIGVSDGMSNGTDGMRYSLVSRDVIADSIEAVCGAQYYDAVITIPGCDKNMPGSLMAMGRLNRPSIMVYGGTIAPGHYKGQDLNIVSSFEALGQKIAGNLSDADFKGIVMNSCPGAGACGGMYTANTMASAIEALGMSLPYSSSNPALSEEKRKECFDAGKAIRLLMEKDIKPKDIMTRKAFENAIITIMILGGSTNAVLHLIAIAKSVDVPLTQDDFQNISNKIPMLADFKPSGKYLMQDLHEHGGLPSVMKYLLQKGLLHGDCLTVTGKTLAENLANVPDLDFNKQKIIFPLETPIKATGHLQILYGNLAENGSVAKITGKEGERFEGPARVFDGEFELIAGIQSKKVQPGDVVVIRYVGPKGGPGMPEMLKPTSALIGAGLGKSVALITDGRFSGGTHGFVVGHITPEAFDGGGLAYVKDGDIIELDAVKNTINAKVNADEWAKRKAAWKQPPLKVTKGLLYKYAKQVKDASEGCVTDEAE</sequence>
<feature type="domain" description="Dihydroxy-acid/6-phosphogluconate dehydratase C-terminal" evidence="17">
    <location>
        <begin position="366"/>
        <end position="555"/>
    </location>
</feature>
<evidence type="ECO:0000256" key="10">
    <source>
        <dbReference type="ARBA" id="ARBA00023304"/>
    </source>
</evidence>
<feature type="binding site" description="via carbamate group" evidence="15">
    <location>
        <position position="126"/>
    </location>
    <ligand>
        <name>Mg(2+)</name>
        <dbReference type="ChEBI" id="CHEBI:18420"/>
    </ligand>
</feature>
<dbReference type="InterPro" id="IPR056740">
    <property type="entry name" value="ILV_EDD_C"/>
</dbReference>
<evidence type="ECO:0000256" key="13">
    <source>
        <dbReference type="ARBA" id="ARBA00029437"/>
    </source>
</evidence>
<evidence type="ECO:0000256" key="11">
    <source>
        <dbReference type="ARBA" id="ARBA00029304"/>
    </source>
</evidence>
<comment type="caution">
    <text evidence="18">The sequence shown here is derived from an EMBL/GenBank/DDBJ whole genome shotgun (WGS) entry which is preliminary data.</text>
</comment>
<dbReference type="NCBIfam" id="TIGR00110">
    <property type="entry name" value="ilvD"/>
    <property type="match status" value="1"/>
</dbReference>
<comment type="catalytic activity">
    <reaction evidence="11">
        <text>(2R)-2,3-dihydroxy-3-methylbutanoate = 3-methyl-2-oxobutanoate + H2O</text>
        <dbReference type="Rhea" id="RHEA:24809"/>
        <dbReference type="ChEBI" id="CHEBI:11851"/>
        <dbReference type="ChEBI" id="CHEBI:15377"/>
        <dbReference type="ChEBI" id="CHEBI:49072"/>
        <dbReference type="EC" id="4.2.1.9"/>
    </reaction>
    <physiologicalReaction direction="left-to-right" evidence="11">
        <dbReference type="Rhea" id="RHEA:24810"/>
    </physiologicalReaction>
</comment>
<dbReference type="SUPFAM" id="SSF143975">
    <property type="entry name" value="IlvD/EDD N-terminal domain-like"/>
    <property type="match status" value="1"/>
</dbReference>
<evidence type="ECO:0000313" key="18">
    <source>
        <dbReference type="EMBL" id="OQP54023.1"/>
    </source>
</evidence>
<evidence type="ECO:0000256" key="2">
    <source>
        <dbReference type="ARBA" id="ARBA00006486"/>
    </source>
</evidence>
<dbReference type="InterPro" id="IPR020558">
    <property type="entry name" value="DiOHA_6PGluconate_deHydtase_CS"/>
</dbReference>
<keyword evidence="19" id="KW-1185">Reference proteome</keyword>
<keyword evidence="9 15" id="KW-0456">Lyase</keyword>
<dbReference type="PANTHER" id="PTHR21000">
    <property type="entry name" value="DIHYDROXY-ACID DEHYDRATASE DAD"/>
    <property type="match status" value="1"/>
</dbReference>
<proteinExistence type="inferred from homology"/>
<accession>A0ABX3P2Z1</accession>
<comment type="pathway">
    <text evidence="12 15">Amino-acid biosynthesis; L-valine biosynthesis; L-valine from pyruvate: step 3/4.</text>
</comment>
<evidence type="ECO:0000256" key="1">
    <source>
        <dbReference type="ARBA" id="ARBA00001946"/>
    </source>
</evidence>
<feature type="binding site" evidence="15">
    <location>
        <position position="448"/>
    </location>
    <ligand>
        <name>Mg(2+)</name>
        <dbReference type="ChEBI" id="CHEBI:18420"/>
    </ligand>
</feature>
<evidence type="ECO:0000256" key="4">
    <source>
        <dbReference type="ARBA" id="ARBA00022714"/>
    </source>
</evidence>
<evidence type="ECO:0000256" key="14">
    <source>
        <dbReference type="ARBA" id="ARBA00029490"/>
    </source>
</evidence>
<evidence type="ECO:0000256" key="15">
    <source>
        <dbReference type="HAMAP-Rule" id="MF_00012"/>
    </source>
</evidence>
<feature type="active site" description="Proton acceptor" evidence="15">
    <location>
        <position position="474"/>
    </location>
</feature>
<dbReference type="InterPro" id="IPR042096">
    <property type="entry name" value="Dihydro-acid_dehy_C"/>
</dbReference>
<dbReference type="Gene3D" id="3.50.30.80">
    <property type="entry name" value="IlvD/EDD C-terminal domain-like"/>
    <property type="match status" value="1"/>
</dbReference>
<evidence type="ECO:0000256" key="6">
    <source>
        <dbReference type="ARBA" id="ARBA00022842"/>
    </source>
</evidence>
<dbReference type="Pfam" id="PF24877">
    <property type="entry name" value="ILV_EDD_C"/>
    <property type="match status" value="1"/>
</dbReference>
<keyword evidence="3 15" id="KW-0028">Amino-acid biosynthesis</keyword>
<dbReference type="Proteomes" id="UP000192277">
    <property type="component" value="Unassembled WGS sequence"/>
</dbReference>
<feature type="binding site" evidence="15">
    <location>
        <position position="125"/>
    </location>
    <ligand>
        <name>Mg(2+)</name>
        <dbReference type="ChEBI" id="CHEBI:18420"/>
    </ligand>
</feature>
<organism evidence="18 19">
    <name type="scientific">Niastella koreensis</name>
    <dbReference type="NCBI Taxonomy" id="354356"/>
    <lineage>
        <taxon>Bacteria</taxon>
        <taxon>Pseudomonadati</taxon>
        <taxon>Bacteroidota</taxon>
        <taxon>Chitinophagia</taxon>
        <taxon>Chitinophagales</taxon>
        <taxon>Chitinophagaceae</taxon>
        <taxon>Niastella</taxon>
    </lineage>
</organism>
<comment type="cofactor">
    <cofactor evidence="15">
        <name>[2Fe-2S] cluster</name>
        <dbReference type="ChEBI" id="CHEBI:190135"/>
    </cofactor>
    <text evidence="15">Binds 1 [2Fe-2S] cluster per subunit. This cluster acts as a Lewis acid cofactor.</text>
</comment>
<evidence type="ECO:0000259" key="16">
    <source>
        <dbReference type="Pfam" id="PF00920"/>
    </source>
</evidence>
<comment type="caution">
    <text evidence="15">Lacks conserved residue(s) required for the propagation of feature annotation.</text>
</comment>
<feature type="binding site" evidence="15">
    <location>
        <position position="51"/>
    </location>
    <ligand>
        <name>[2Fe-2S] cluster</name>
        <dbReference type="ChEBI" id="CHEBI:190135"/>
    </ligand>
</feature>
<evidence type="ECO:0000256" key="12">
    <source>
        <dbReference type="ARBA" id="ARBA00029436"/>
    </source>
</evidence>
<evidence type="ECO:0000256" key="3">
    <source>
        <dbReference type="ARBA" id="ARBA00022605"/>
    </source>
</evidence>
<comment type="catalytic activity">
    <reaction evidence="15">
        <text>(2R,3R)-2,3-dihydroxy-3-methylpentanoate = (S)-3-methyl-2-oxopentanoate + H2O</text>
        <dbReference type="Rhea" id="RHEA:27694"/>
        <dbReference type="ChEBI" id="CHEBI:15377"/>
        <dbReference type="ChEBI" id="CHEBI:35146"/>
        <dbReference type="ChEBI" id="CHEBI:49258"/>
        <dbReference type="EC" id="4.2.1.9"/>
    </reaction>
</comment>
<comment type="similarity">
    <text evidence="2 15">Belongs to the IlvD/Edd family.</text>
</comment>
<comment type="function">
    <text evidence="15">Functions in the biosynthesis of branched-chain amino acids. Catalyzes the dehydration of (2R,3R)-2,3-dihydroxy-3-methylpentanoate (2,3-dihydroxy-3-methylvalerate) into 2-oxo-3-methylpentanoate (2-oxo-3-methylvalerate) and of (2R)-2,3-dihydroxy-3-methylbutanoate (2,3-dihydroxyisovalerate) into 2-oxo-3-methylbutanoate (2-oxoisovalerate), the penultimate precursor to L-isoleucine and L-valine, respectively.</text>
</comment>
<dbReference type="InterPro" id="IPR050165">
    <property type="entry name" value="DHAD_IlvD/Edd"/>
</dbReference>
<dbReference type="InterPro" id="IPR004404">
    <property type="entry name" value="DihydroxyA_deHydtase"/>
</dbReference>
<dbReference type="HAMAP" id="MF_00012">
    <property type="entry name" value="IlvD"/>
    <property type="match status" value="1"/>
</dbReference>
<dbReference type="RefSeq" id="WP_014216417.1">
    <property type="nucleotide sequence ID" value="NZ_LWBO01000002.1"/>
</dbReference>